<dbReference type="Proteomes" id="UP000240760">
    <property type="component" value="Unassembled WGS sequence"/>
</dbReference>
<dbReference type="EMBL" id="KZ679135">
    <property type="protein sequence ID" value="PTB74711.1"/>
    <property type="molecule type" value="Genomic_DNA"/>
</dbReference>
<evidence type="ECO:0000256" key="1">
    <source>
        <dbReference type="SAM" id="MobiDB-lite"/>
    </source>
</evidence>
<feature type="region of interest" description="Disordered" evidence="1">
    <location>
        <begin position="1"/>
        <end position="28"/>
    </location>
</feature>
<name>A0A2T4BZH2_TRILO</name>
<proteinExistence type="predicted"/>
<protein>
    <submittedName>
        <fullName evidence="2">Uncharacterized protein</fullName>
    </submittedName>
</protein>
<evidence type="ECO:0000313" key="2">
    <source>
        <dbReference type="EMBL" id="PTB74711.1"/>
    </source>
</evidence>
<gene>
    <name evidence="2" type="ORF">M440DRAFT_1032612</name>
</gene>
<sequence>MLVKRKSSQDGLRCVSRSGSRGIEKQHTKMGMSGEGYAWCLRRKRETSREDAQAGRGAGYQKSVLSSTATTACFSIGGKQAGPRVKRRPNDASSPTGKSMAQKTEQWLMLARGSHSIALPTGDGEAGQGRRKRKRVLTMRRIADVVRLGWIIGRCEDITMVYAPASINSRLWEDRKANVPRGQCYRPRCLSSGHPLFSRRSLAPLVVCAGR</sequence>
<evidence type="ECO:0000313" key="3">
    <source>
        <dbReference type="Proteomes" id="UP000240760"/>
    </source>
</evidence>
<feature type="region of interest" description="Disordered" evidence="1">
    <location>
        <begin position="79"/>
        <end position="102"/>
    </location>
</feature>
<keyword evidence="3" id="KW-1185">Reference proteome</keyword>
<feature type="compositionally biased region" description="Polar residues" evidence="1">
    <location>
        <begin position="91"/>
        <end position="102"/>
    </location>
</feature>
<organism evidence="2 3">
    <name type="scientific">Trichoderma longibrachiatum ATCC 18648</name>
    <dbReference type="NCBI Taxonomy" id="983965"/>
    <lineage>
        <taxon>Eukaryota</taxon>
        <taxon>Fungi</taxon>
        <taxon>Dikarya</taxon>
        <taxon>Ascomycota</taxon>
        <taxon>Pezizomycotina</taxon>
        <taxon>Sordariomycetes</taxon>
        <taxon>Hypocreomycetidae</taxon>
        <taxon>Hypocreales</taxon>
        <taxon>Hypocreaceae</taxon>
        <taxon>Trichoderma</taxon>
    </lineage>
</organism>
<dbReference type="AlphaFoldDB" id="A0A2T4BZH2"/>
<accession>A0A2T4BZH2</accession>
<reference evidence="2 3" key="1">
    <citation type="submission" date="2016-07" db="EMBL/GenBank/DDBJ databases">
        <title>Multiple horizontal gene transfer events from other fungi enriched the ability of initially mycotrophic Trichoderma (Ascomycota) to feed on dead plant biomass.</title>
        <authorList>
            <consortium name="DOE Joint Genome Institute"/>
            <person name="Aerts A."/>
            <person name="Atanasova L."/>
            <person name="Chenthamara K."/>
            <person name="Zhang J."/>
            <person name="Grujic M."/>
            <person name="Henrissat B."/>
            <person name="Kuo A."/>
            <person name="Salamov A."/>
            <person name="Lipzen A."/>
            <person name="Labutti K."/>
            <person name="Barry K."/>
            <person name="Miao Y."/>
            <person name="Rahimi M.J."/>
            <person name="Shen Q."/>
            <person name="Grigoriev I.V."/>
            <person name="Kubicek C.P."/>
            <person name="Druzhinina I.S."/>
        </authorList>
    </citation>
    <scope>NUCLEOTIDE SEQUENCE [LARGE SCALE GENOMIC DNA]</scope>
    <source>
        <strain evidence="2 3">ATCC 18648</strain>
    </source>
</reference>